<evidence type="ECO:0000313" key="4">
    <source>
        <dbReference type="EMBL" id="MDT0264353.1"/>
    </source>
</evidence>
<keyword evidence="5" id="KW-1185">Reference proteome</keyword>
<sequence>MAGWLDVAAKFHNYSFNNTLLLLAQKPDATQVAGYNLWQELGRQVVKGEKGLAILAPVTRKIESDETDSATTTGPQGAEQVAAEPGESAATARRVVGFRPVYVWDVSQTSGDPLPAPPMPTLLAGQAPQGLWDALAAQCTAAGFTVTRKLIAGAAGPNGYTAYATHDVVVRSDVDDAQAVKTLAHELGHVLMHDPAGFERGRTGSCRGDREVEAESLAYLVAADHGLDTAEYTFAYVADWAAQTGDADAALRACGARVLSTAHQVLDRSHDHLTAGPAAAPAAVARDADKLTLRAVAGADRTAALRADAENRARDPETDFLDRGRLVAANATAAATTPASTRPRGRRPTSTPGSAARCLTTRPGGWATPRPAGPT</sequence>
<evidence type="ECO:0000256" key="1">
    <source>
        <dbReference type="SAM" id="MobiDB-lite"/>
    </source>
</evidence>
<proteinExistence type="predicted"/>
<evidence type="ECO:0000259" key="3">
    <source>
        <dbReference type="Pfam" id="PF08401"/>
    </source>
</evidence>
<feature type="domain" description="N-terminal" evidence="3">
    <location>
        <begin position="7"/>
        <end position="76"/>
    </location>
</feature>
<organism evidence="4 5">
    <name type="scientific">Jatrophihabitans lederbergiae</name>
    <dbReference type="NCBI Taxonomy" id="3075547"/>
    <lineage>
        <taxon>Bacteria</taxon>
        <taxon>Bacillati</taxon>
        <taxon>Actinomycetota</taxon>
        <taxon>Actinomycetes</taxon>
        <taxon>Jatrophihabitantales</taxon>
        <taxon>Jatrophihabitantaceae</taxon>
        <taxon>Jatrophihabitans</taxon>
    </lineage>
</organism>
<dbReference type="RefSeq" id="WP_311425491.1">
    <property type="nucleotide sequence ID" value="NZ_JAVREH010000092.1"/>
</dbReference>
<evidence type="ECO:0000313" key="5">
    <source>
        <dbReference type="Proteomes" id="UP001183176"/>
    </source>
</evidence>
<feature type="compositionally biased region" description="Low complexity" evidence="1">
    <location>
        <begin position="329"/>
        <end position="354"/>
    </location>
</feature>
<dbReference type="InterPro" id="IPR010359">
    <property type="entry name" value="IrrE_HExxH"/>
</dbReference>
<dbReference type="Pfam" id="PF06114">
    <property type="entry name" value="Peptidase_M78"/>
    <property type="match status" value="1"/>
</dbReference>
<evidence type="ECO:0000259" key="2">
    <source>
        <dbReference type="Pfam" id="PF06114"/>
    </source>
</evidence>
<dbReference type="Pfam" id="PF08401">
    <property type="entry name" value="ArdcN"/>
    <property type="match status" value="1"/>
</dbReference>
<dbReference type="EMBL" id="JAVREH010000092">
    <property type="protein sequence ID" value="MDT0264353.1"/>
    <property type="molecule type" value="Genomic_DNA"/>
</dbReference>
<feature type="region of interest" description="Disordered" evidence="1">
    <location>
        <begin position="63"/>
        <end position="86"/>
    </location>
</feature>
<feature type="domain" description="IrrE N-terminal-like" evidence="2">
    <location>
        <begin position="142"/>
        <end position="219"/>
    </location>
</feature>
<feature type="region of interest" description="Disordered" evidence="1">
    <location>
        <begin position="329"/>
        <end position="375"/>
    </location>
</feature>
<dbReference type="Proteomes" id="UP001183176">
    <property type="component" value="Unassembled WGS sequence"/>
</dbReference>
<reference evidence="5" key="1">
    <citation type="submission" date="2023-07" db="EMBL/GenBank/DDBJ databases">
        <title>30 novel species of actinomycetes from the DSMZ collection.</title>
        <authorList>
            <person name="Nouioui I."/>
        </authorList>
    </citation>
    <scope>NUCLEOTIDE SEQUENCE [LARGE SCALE GENOMIC DNA]</scope>
    <source>
        <strain evidence="5">DSM 44399</strain>
    </source>
</reference>
<accession>A0ABU2JJC9</accession>
<protein>
    <submittedName>
        <fullName evidence="4">ArdC-like ssDNA-binding domain-containing protein</fullName>
    </submittedName>
</protein>
<comment type="caution">
    <text evidence="4">The sequence shown here is derived from an EMBL/GenBank/DDBJ whole genome shotgun (WGS) entry which is preliminary data.</text>
</comment>
<gene>
    <name evidence="4" type="ORF">RM423_23620</name>
</gene>
<dbReference type="InterPro" id="IPR013610">
    <property type="entry name" value="ArdC_N"/>
</dbReference>
<name>A0ABU2JJC9_9ACTN</name>